<comment type="pathway">
    <text evidence="3">Protein modification; protein ubiquitination.</text>
</comment>
<dbReference type="Gene3D" id="1.25.10.10">
    <property type="entry name" value="Leucine-rich Repeat Variant"/>
    <property type="match status" value="1"/>
</dbReference>
<evidence type="ECO:0000313" key="17">
    <source>
        <dbReference type="Proteomes" id="UP000182444"/>
    </source>
</evidence>
<dbReference type="Pfam" id="PF06012">
    <property type="entry name" value="DUF908"/>
    <property type="match status" value="1"/>
</dbReference>
<feature type="compositionally biased region" description="Polar residues" evidence="14">
    <location>
        <begin position="1857"/>
        <end position="1866"/>
    </location>
</feature>
<evidence type="ECO:0000256" key="7">
    <source>
        <dbReference type="ARBA" id="ARBA00022786"/>
    </source>
</evidence>
<dbReference type="Gene3D" id="3.30.2410.10">
    <property type="entry name" value="Hect, E3 ligase catalytic domain"/>
    <property type="match status" value="1"/>
</dbReference>
<dbReference type="PROSITE" id="PS50176">
    <property type="entry name" value="ARM_REPEAT"/>
    <property type="match status" value="1"/>
</dbReference>
<dbReference type="Proteomes" id="UP000182444">
    <property type="component" value="Chromosome 1B"/>
</dbReference>
<dbReference type="EC" id="2.3.2.26" evidence="4"/>
<keyword evidence="9" id="KW-0539">Nucleus</keyword>
<evidence type="ECO:0000313" key="16">
    <source>
        <dbReference type="EMBL" id="AOW01292.1"/>
    </source>
</evidence>
<evidence type="ECO:0000256" key="5">
    <source>
        <dbReference type="ARBA" id="ARBA00022448"/>
    </source>
</evidence>
<organism evidence="16 17">
    <name type="scientific">Yarrowia lipolytica</name>
    <name type="common">Candida lipolytica</name>
    <dbReference type="NCBI Taxonomy" id="4952"/>
    <lineage>
        <taxon>Eukaryota</taxon>
        <taxon>Fungi</taxon>
        <taxon>Dikarya</taxon>
        <taxon>Ascomycota</taxon>
        <taxon>Saccharomycotina</taxon>
        <taxon>Dipodascomycetes</taxon>
        <taxon>Dipodascales</taxon>
        <taxon>Dipodascales incertae sedis</taxon>
        <taxon>Yarrowia</taxon>
    </lineage>
</organism>
<reference evidence="16 17" key="1">
    <citation type="journal article" date="2016" name="PLoS ONE">
        <title>Sequence Assembly of Yarrowia lipolytica Strain W29/CLIB89 Shows Transposable Element Diversity.</title>
        <authorList>
            <person name="Magnan C."/>
            <person name="Yu J."/>
            <person name="Chang I."/>
            <person name="Jahn E."/>
            <person name="Kanomata Y."/>
            <person name="Wu J."/>
            <person name="Zeller M."/>
            <person name="Oakes M."/>
            <person name="Baldi P."/>
            <person name="Sandmeyer S."/>
        </authorList>
    </citation>
    <scope>NUCLEOTIDE SEQUENCE [LARGE SCALE GENOMIC DNA]</scope>
    <source>
        <strain evidence="17">CLIB89(W29)</strain>
    </source>
</reference>
<evidence type="ECO:0000256" key="12">
    <source>
        <dbReference type="PROSITE-ProRule" id="PRU00104"/>
    </source>
</evidence>
<evidence type="ECO:0000259" key="15">
    <source>
        <dbReference type="PROSITE" id="PS50237"/>
    </source>
</evidence>
<dbReference type="InterPro" id="IPR000225">
    <property type="entry name" value="Armadillo"/>
</dbReference>
<dbReference type="Pfam" id="PF06025">
    <property type="entry name" value="DUF913"/>
    <property type="match status" value="2"/>
</dbReference>
<feature type="region of interest" description="Disordered" evidence="14">
    <location>
        <begin position="2241"/>
        <end position="2268"/>
    </location>
</feature>
<dbReference type="VEuPathDB" id="FungiDB:YALI0_B05940g"/>
<evidence type="ECO:0000256" key="9">
    <source>
        <dbReference type="ARBA" id="ARBA00023242"/>
    </source>
</evidence>
<evidence type="ECO:0000256" key="8">
    <source>
        <dbReference type="ARBA" id="ARBA00022816"/>
    </source>
</evidence>
<feature type="region of interest" description="Disordered" evidence="14">
    <location>
        <begin position="1901"/>
        <end position="1978"/>
    </location>
</feature>
<dbReference type="Gene3D" id="3.90.1750.10">
    <property type="entry name" value="Hect, E3 ligase catalytic domains"/>
    <property type="match status" value="1"/>
</dbReference>
<dbReference type="Gene3D" id="3.30.2160.10">
    <property type="entry name" value="Hect, E3 ligase catalytic domain"/>
    <property type="match status" value="1"/>
</dbReference>
<dbReference type="GeneID" id="2907209"/>
<dbReference type="InterPro" id="IPR016024">
    <property type="entry name" value="ARM-type_fold"/>
</dbReference>
<evidence type="ECO:0000256" key="11">
    <source>
        <dbReference type="ARBA" id="ARBA00076267"/>
    </source>
</evidence>
<sequence>MTFTNIRLNNEDAYAYTGGKVGRANSKYERLDLAAKWRLPSKDMGLTQQPDLRHFINDVTSANESDLPELLDSFRLKGWERPKGNLYLWYRVLERFEKIMESIVGDKTDIINVDDAQERVLVSLLSFSAFLLEHCSNRSLYSSTKYLSSLLSCSSLPVLNATLSVCIQISQRYSDTRGGRAATAAIDIHKMLKIASLFAANIAPLANSDKISLVDFVTDDKKWPDQLRAVSIEYFASKVRDREGQTAQSTPTKFKGAASSALSTTNTKTGLQTFTISSSEMKKLSVMEAYERATTVLPQELHLDALMYIRAAKSFSTGASSRVPLVSAKCMAITFAVFLLTENVLATKFYAPYPNLVQHLVDLLNPDYKVPNELRSNAIEGLYAMARQRTKLHEILTCLSANVSHGLLMHIIRTLISDLKERRLDEKYASDLCGLVVNLCVSSSTGQMLVSAGLVPALLELIDNDSDYLHMKNVALTLLGQLTLSAPAAFTALINANGVDLIARLIKNEVDYDLDNHGPVPTHCRVDYQISYYRAGWLKTILKFVLQVMPTGGNAERLRNLIDSSTLLSSLGAILQSPQVFGSTIVSVSLGLIITVLHNEPTSYSIISEAGLIDIFFACAEEIMSLSSNDILMAGLNAIGAICLNPDGLERASSEFDYSLIFKVLEDPTRSEELTRHDLAAELGAMVDELIRHNPKLLPSVMEAVDKTAASLAAGVSHESTDTKKTDADDSERAFVIDNFGRFFDCLIANERACDYFVKDNGFTHLLDIITLGDMPYDYGTSEAVNSLNDGLKHLSQRDEEGLVEVYDRKFGGLLHNTDSEFYKFWKSEPGWDTSKIPTCSPELLNQLTSVHSLLNSYEIVFDWAAQLKFVETKNPVEIFELIESLYARASWEIVRISNSVPEDWKKAARLHYFSIAFGPSRKLEEDKKKQIAEIEEKLPADSEYWDLKQYWFVLNGITMATLRCLSNVAKLISAKRLVDHTTNKKLALNIADWVAKGLINNFNYLGIILHSDLPLKARSGYCVYVIAALRETMLSSLRGGASTLTNSASLRTSVFAPFRQAGGLEKLLEVLHYFWGHMEDGDTPEEAAEAKNLSRDEFESREFKKPATLTVNRILEFLLSLVTKECIVDSSFTLTLNTGEERPYFDGGQFLVENKLAVLTGIKPLLLDKETQRRAGARVFEWLLQLVSRLTIRLGEPASSDLNLVPTVLSPQFCTPSDYKVDFLVEQLEFSIEDAKKKLIDAGDNLGKVVKTAGKADIALPEVPKIDVWVPHAPDGTPLLTVAQLNTLRANLGNSLQERSLEFLEKHADHASAVQELFSTPSDDLLEVLTQGLDKGIPGRYELIALSIQDDRNREKFLKRGMYTLEWAQAYMQAHDPDFMSRPEFVHFLAVYERCYFVATEYPLEEAKHLYAEVSHKFTDYSGMVVSEEAIEYVFSKLLAIEKFSESDTLLAVSRVLALYTTKFQYSDRIRGAPVLQAMLKGIREFPDAAHMDSIQQTVLVLLRHCTETPTSIQNIIAHKLGQSSRAPIANLMQQYSYLYARSPEYFILTAKRTLTCDVKHFPEVKPKKVEPLTAEVEHCGIMELLTTEITSLGNSWVPEPSDNVEHPAEPKDYPELAYLTFLLNCMTELLGAYADSKLEFVSLGRKKHGLLSYFLTKLLYFSTAANEPDNTMTRARMSVSASATSCLHALVSSTQERDFDADSTEKRDLVMVRKALLDTVMRLLREATHLDTLDKRYTRYAVLLDLCHKLLSAKTLSTATNSAAIASEHAQQDSAEFALVMYDKHFAKSVTALIADLDLNFPGAKKVAKTLLRPIHRLSHLTMENPDALDRGEDDDDSESEDDESEDDDSDDDTPPQNIFQNSTLGMFEAEANSGDEEMDEIGSDHSELDDDDMEELEEPLYLDQEEDDSDLDLDDMSDDDHVSDHVAESDIDEVIAMEEGEDEWESYSEEELGEEELEDELDFSEAEPAGEQEEGDAIGGVRDLIAALGNPSTPPPPPDYAIDLDSTDEEELQEANSLFVPPPGHSGAVGGHPLLAGRGGNGRSLSMSYTRNAMNLSAINNPMDNLLERMVSRAVTGPDGGSFTIGIGSSNGVQIQRNVEALLTSVGGYRRPRKAGWDAKLLRFEASSTVIRWTAFARMFDIVKQRGVCWRAVAPIMNAIGPPVEAEIEAREQAQREAMQGRLAQEAVIVESSEDEDMVSAASTDDLMGGQEDVEEDEEEERDEALDLAEAIMGHAEEVDDEDDDVSVGTEADQLPESSGPARDPVYVTISGRQVDISGLDIDPTFLEALPEDMREEVVLQHIRESELDDSVISTLPDNMRAELRPVTLGQADSQDFATFLGTLDSNLRHTILMEQDEATLNALPDELVAEARRLRVRQAPLVMDQADDEDDDDPGTEDDTAMIDDAVTSTLGVATTATTPHQRRHTKKVDVFAARNFVDKSGITALIRLLYLPQGSASRDFLHELLLNVVRNRQARADVISILLSILQDGCRDRASLERSFANLTTTSNVQGTPKSPIKAGLGSASSELSTDVTPMTVTLQVLDALSYLIRNNAHIRHYFLTEHEVPVGHTRVKRKKALKSMKYPVNILFGLLKNPVVTERSHAMEVLSIMLQEATRPLQAKRRASMNVAAEAAALAREETRAEAASSSGAVSDTAMVIDEPETEGVTTTVQAKKSLKDLSPYIPSGNLSLVTQILTANECSSLTFQQTLSCMQNLLHIDNAVKVFSSQLSSQAIRLGKTLITDLVNLNSLIHTPGNTIQGSALSKFSLASSDQAKLLRVLTAIDILFDKRGETKVNIYNSLTFGPLWGALSDVLGYVAEHPDLIHVATALLPLMEALMVVCKHSRVTERSAGGAGGNHPGNSPTDHSTHKYSARSYDFANEPIENLFFSFTDEHRKILNLMVRNNPKLMSGSFSILVKNPKVLEFDNKRNYFNRKIHSSNQSDGATINLNVRRDQVFLDSYKSMYFKSAAEIRSGKLNIHFSGEEGVDAGGVTREWYQVLARQMFNPDYALFTPVASDTTTFHPNRTSWVNPEHLSFFKFIGRIIGKAIFDQRLLDCHFSRAVYKKILGRGVSLKDMETLDIEYHKSLVWMLENDITDIITETMSIETEDYGEKKTIDLMPDGRNIAVDESNKAEFVQRVVEYRLITSVEEQLEHFLQGFHDIIPKELVSIFNEQELELLICGLPEIDVDDWRNNTVYTNYSASSPQIQWFWRSIRSFDDEERAKLLQFVTGTSKVPLDGFKELEGMNGPTKFNIHRAYGNNERLPSSHTCFNQLDLPEYDSYETLRGSLLLAITEGREGFGFA</sequence>
<feature type="region of interest" description="Disordered" evidence="14">
    <location>
        <begin position="2854"/>
        <end position="2875"/>
    </location>
</feature>
<evidence type="ECO:0000256" key="14">
    <source>
        <dbReference type="SAM" id="MobiDB-lite"/>
    </source>
</evidence>
<dbReference type="SUPFAM" id="SSF48371">
    <property type="entry name" value="ARM repeat"/>
    <property type="match status" value="1"/>
</dbReference>
<comment type="subcellular location">
    <subcellularLocation>
        <location evidence="2">Nucleus</location>
    </subcellularLocation>
</comment>
<dbReference type="eggNOG" id="KOG0939">
    <property type="taxonomic scope" value="Eukaryota"/>
</dbReference>
<dbReference type="InterPro" id="IPR010314">
    <property type="entry name" value="E3_Ub_ligase_DUF913"/>
</dbReference>
<dbReference type="GO" id="GO:0006511">
    <property type="term" value="P:ubiquitin-dependent protein catabolic process"/>
    <property type="evidence" value="ECO:0007669"/>
    <property type="project" value="TreeGrafter"/>
</dbReference>
<dbReference type="InterPro" id="IPR000569">
    <property type="entry name" value="HECT_dom"/>
</dbReference>
<evidence type="ECO:0000256" key="3">
    <source>
        <dbReference type="ARBA" id="ARBA00004906"/>
    </source>
</evidence>
<dbReference type="Pfam" id="PF00632">
    <property type="entry name" value="HECT"/>
    <property type="match status" value="1"/>
</dbReference>
<evidence type="ECO:0000256" key="4">
    <source>
        <dbReference type="ARBA" id="ARBA00012485"/>
    </source>
</evidence>
<keyword evidence="6" id="KW-0808">Transferase</keyword>
<evidence type="ECO:0000256" key="2">
    <source>
        <dbReference type="ARBA" id="ARBA00004123"/>
    </source>
</evidence>
<feature type="region of interest" description="Disordered" evidence="14">
    <location>
        <begin position="1825"/>
        <end position="1866"/>
    </location>
</feature>
<feature type="repeat" description="ARM" evidence="13">
    <location>
        <begin position="453"/>
        <end position="483"/>
    </location>
</feature>
<protein>
    <recommendedName>
        <fullName evidence="4">HECT-type E3 ubiquitin transferase</fullName>
        <ecNumber evidence="4">2.3.2.26</ecNumber>
    </recommendedName>
    <alternativeName>
        <fullName evidence="11">HECT-type E3 ubiquitin transferase TOM1</fullName>
    </alternativeName>
</protein>
<keyword evidence="5" id="KW-0813">Transport</keyword>
<dbReference type="InterPro" id="IPR011989">
    <property type="entry name" value="ARM-like"/>
</dbReference>
<feature type="domain" description="HECT" evidence="15">
    <location>
        <begin position="2973"/>
        <end position="3309"/>
    </location>
</feature>
<feature type="active site" description="Glycyl thioester intermediate" evidence="12">
    <location>
        <position position="3276"/>
    </location>
</feature>
<feature type="compositionally biased region" description="Acidic residues" evidence="14">
    <location>
        <begin position="1932"/>
        <end position="1978"/>
    </location>
</feature>
<dbReference type="InterPro" id="IPR025527">
    <property type="entry name" value="HUWE1/Rev1_UBM"/>
</dbReference>
<dbReference type="InterPro" id="IPR050409">
    <property type="entry name" value="E3_ubiq-protein_ligase"/>
</dbReference>
<gene>
    <name evidence="16" type="ORF">YALI1_B07983g</name>
</gene>
<evidence type="ECO:0000256" key="6">
    <source>
        <dbReference type="ARBA" id="ARBA00022679"/>
    </source>
</evidence>
<dbReference type="PANTHER" id="PTHR11254">
    <property type="entry name" value="HECT DOMAIN UBIQUITIN-PROTEIN LIGASE"/>
    <property type="match status" value="1"/>
</dbReference>
<feature type="compositionally biased region" description="Acidic residues" evidence="14">
    <location>
        <begin position="2215"/>
        <end position="2225"/>
    </location>
</feature>
<dbReference type="GO" id="GO:0000209">
    <property type="term" value="P:protein polyubiquitination"/>
    <property type="evidence" value="ECO:0007669"/>
    <property type="project" value="TreeGrafter"/>
</dbReference>
<comment type="similarity">
    <text evidence="10">Belongs to the UPL family. TOM1/PTR1 subfamily.</text>
</comment>
<feature type="region of interest" description="Disordered" evidence="14">
    <location>
        <begin position="2195"/>
        <end position="2225"/>
    </location>
</feature>
<feature type="compositionally biased region" description="Acidic residues" evidence="14">
    <location>
        <begin position="1901"/>
        <end position="1921"/>
    </location>
</feature>
<feature type="region of interest" description="Disordered" evidence="14">
    <location>
        <begin position="1876"/>
        <end position="1895"/>
    </location>
</feature>
<dbReference type="VEuPathDB" id="FungiDB:YALI1_B07983g"/>
<dbReference type="FunFam" id="3.30.2410.10:FF:000004">
    <property type="entry name" value="E3 ubiquitin-protein ligase HUWE1, variant"/>
    <property type="match status" value="1"/>
</dbReference>
<proteinExistence type="inferred from homology"/>
<dbReference type="InterPro" id="IPR035983">
    <property type="entry name" value="Hect_E3_ubiquitin_ligase"/>
</dbReference>
<dbReference type="SMART" id="SM00119">
    <property type="entry name" value="HECTc"/>
    <property type="match status" value="1"/>
</dbReference>
<name>A0A1D8N6M9_YARLL</name>
<dbReference type="InterPro" id="IPR010309">
    <property type="entry name" value="E3_Ub_ligase_DUF908"/>
</dbReference>
<keyword evidence="7 12" id="KW-0833">Ubl conjugation pathway</keyword>
<dbReference type="PANTHER" id="PTHR11254:SF67">
    <property type="entry name" value="E3 UBIQUITIN-PROTEIN LIGASE HUWE1"/>
    <property type="match status" value="1"/>
</dbReference>
<dbReference type="EMBL" id="CP017554">
    <property type="protein sequence ID" value="AOW01292.1"/>
    <property type="molecule type" value="Genomic_DNA"/>
</dbReference>
<feature type="compositionally biased region" description="Acidic residues" evidence="14">
    <location>
        <begin position="1834"/>
        <end position="1856"/>
    </location>
</feature>
<dbReference type="GO" id="GO:0005634">
    <property type="term" value="C:nucleus"/>
    <property type="evidence" value="ECO:0007669"/>
    <property type="project" value="UniProtKB-SubCell"/>
</dbReference>
<dbReference type="UniPathway" id="UPA00143"/>
<evidence type="ECO:0000256" key="1">
    <source>
        <dbReference type="ARBA" id="ARBA00000885"/>
    </source>
</evidence>
<dbReference type="GO" id="GO:0051028">
    <property type="term" value="P:mRNA transport"/>
    <property type="evidence" value="ECO:0007669"/>
    <property type="project" value="UniProtKB-KW"/>
</dbReference>
<comment type="catalytic activity">
    <reaction evidence="1">
        <text>S-ubiquitinyl-[E2 ubiquitin-conjugating enzyme]-L-cysteine + [acceptor protein]-L-lysine = [E2 ubiquitin-conjugating enzyme]-L-cysteine + N(6)-ubiquitinyl-[acceptor protein]-L-lysine.</text>
        <dbReference type="EC" id="2.3.2.26"/>
    </reaction>
</comment>
<keyword evidence="8" id="KW-0509">mRNA transport</keyword>
<accession>A0A1D8N6M9</accession>
<dbReference type="GO" id="GO:0005737">
    <property type="term" value="C:cytoplasm"/>
    <property type="evidence" value="ECO:0007669"/>
    <property type="project" value="TreeGrafter"/>
</dbReference>
<dbReference type="SUPFAM" id="SSF56204">
    <property type="entry name" value="Hect, E3 ligase catalytic domain"/>
    <property type="match status" value="1"/>
</dbReference>
<dbReference type="CDD" id="cd00078">
    <property type="entry name" value="HECTc"/>
    <property type="match status" value="1"/>
</dbReference>
<evidence type="ECO:0000256" key="10">
    <source>
        <dbReference type="ARBA" id="ARBA00034494"/>
    </source>
</evidence>
<dbReference type="PROSITE" id="PS50237">
    <property type="entry name" value="HECT"/>
    <property type="match status" value="1"/>
</dbReference>
<dbReference type="Pfam" id="PF14377">
    <property type="entry name" value="UBM"/>
    <property type="match status" value="2"/>
</dbReference>
<dbReference type="RefSeq" id="XP_068138102.1">
    <property type="nucleotide sequence ID" value="XM_068282001.1"/>
</dbReference>
<dbReference type="FunFam" id="3.90.1750.10:FF:000003">
    <property type="entry name" value="E3 ubiquitin-protein ligase UPL1"/>
    <property type="match status" value="1"/>
</dbReference>
<dbReference type="FunFam" id="3.30.2160.10:FF:000001">
    <property type="entry name" value="E3 ubiquitin-protein ligase NEDD4-like"/>
    <property type="match status" value="1"/>
</dbReference>
<feature type="compositionally biased region" description="Basic and acidic residues" evidence="14">
    <location>
        <begin position="1922"/>
        <end position="1931"/>
    </location>
</feature>
<dbReference type="GO" id="GO:0061630">
    <property type="term" value="F:ubiquitin protein ligase activity"/>
    <property type="evidence" value="ECO:0007669"/>
    <property type="project" value="UniProtKB-EC"/>
</dbReference>
<evidence type="ECO:0000256" key="13">
    <source>
        <dbReference type="PROSITE-ProRule" id="PRU00259"/>
    </source>
</evidence>